<keyword evidence="3" id="KW-1185">Reference proteome</keyword>
<accession>A0AAV5SX41</accession>
<protein>
    <submittedName>
        <fullName evidence="2">Uncharacterized protein</fullName>
    </submittedName>
</protein>
<organism evidence="2 3">
    <name type="scientific">Pristionchus entomophagus</name>
    <dbReference type="NCBI Taxonomy" id="358040"/>
    <lineage>
        <taxon>Eukaryota</taxon>
        <taxon>Metazoa</taxon>
        <taxon>Ecdysozoa</taxon>
        <taxon>Nematoda</taxon>
        <taxon>Chromadorea</taxon>
        <taxon>Rhabditida</taxon>
        <taxon>Rhabditina</taxon>
        <taxon>Diplogasteromorpha</taxon>
        <taxon>Diplogasteroidea</taxon>
        <taxon>Neodiplogasteridae</taxon>
        <taxon>Pristionchus</taxon>
    </lineage>
</organism>
<sequence length="459" mass="52322">MAKMGAPDVVFGSFFSLPSTTTNVFNVKPSPSTSIRKLQPIIRDLRLHILPVFCEGVEHVMEGLAFKRSAPLRHFYFWRRVKDCMRNAKKIGDTKLSALVGNIEQKLLQSSSYSPRTSILMYIHAALIARLARLAQIRRAACAATDEMIGHMEKSHWLAFARFLIGLIADLSARAREDGERTVKIIDRLSQWIVEHGDDEEATRALQDCESISEWWRREAAIGEEGCKPDQAILRRLMVVSDNAVVATRVTQAMRSIEAEEKRKNDLFTDLGQSIKWRGDEGEGASAVKEEVSVKEEEPDVEEMEESIEEEKDIKIEEESEEEWKIDRGEEEGKIEDDVIKKEEVDDDDDDGWADFKGIEVKPDSWKKKKKKLRAEKKIKVTVEEITIGKKTDTADDEVDGVKRKKKKRKAVIEVESIIETTVDEPVKKKKKIKKSTVVDSVSISHEEITVMKKKRKIS</sequence>
<feature type="compositionally biased region" description="Basic and acidic residues" evidence="1">
    <location>
        <begin position="312"/>
        <end position="338"/>
    </location>
</feature>
<dbReference type="Proteomes" id="UP001432027">
    <property type="component" value="Unassembled WGS sequence"/>
</dbReference>
<comment type="caution">
    <text evidence="2">The sequence shown here is derived from an EMBL/GenBank/DDBJ whole genome shotgun (WGS) entry which is preliminary data.</text>
</comment>
<evidence type="ECO:0000313" key="2">
    <source>
        <dbReference type="EMBL" id="GMS85153.1"/>
    </source>
</evidence>
<evidence type="ECO:0000313" key="3">
    <source>
        <dbReference type="Proteomes" id="UP001432027"/>
    </source>
</evidence>
<gene>
    <name evidence="2" type="ORF">PENTCL1PPCAC_7328</name>
</gene>
<reference evidence="2" key="1">
    <citation type="submission" date="2023-10" db="EMBL/GenBank/DDBJ databases">
        <title>Genome assembly of Pristionchus species.</title>
        <authorList>
            <person name="Yoshida K."/>
            <person name="Sommer R.J."/>
        </authorList>
    </citation>
    <scope>NUCLEOTIDE SEQUENCE</scope>
    <source>
        <strain evidence="2">RS0144</strain>
    </source>
</reference>
<feature type="compositionally biased region" description="Acidic residues" evidence="1">
    <location>
        <begin position="297"/>
        <end position="311"/>
    </location>
</feature>
<proteinExistence type="predicted"/>
<feature type="region of interest" description="Disordered" evidence="1">
    <location>
        <begin position="280"/>
        <end position="338"/>
    </location>
</feature>
<dbReference type="AlphaFoldDB" id="A0AAV5SX41"/>
<dbReference type="EMBL" id="BTSX01000002">
    <property type="protein sequence ID" value="GMS85153.1"/>
    <property type="molecule type" value="Genomic_DNA"/>
</dbReference>
<evidence type="ECO:0000256" key="1">
    <source>
        <dbReference type="SAM" id="MobiDB-lite"/>
    </source>
</evidence>
<name>A0AAV5SX41_9BILA</name>